<evidence type="ECO:0000256" key="5">
    <source>
        <dbReference type="ARBA" id="ARBA00023004"/>
    </source>
</evidence>
<dbReference type="InterPro" id="IPR002403">
    <property type="entry name" value="Cyt_P450_E_grp-IV"/>
</dbReference>
<dbReference type="EMBL" id="JAULSU010000008">
    <property type="protein sequence ID" value="KAK0609450.1"/>
    <property type="molecule type" value="Genomic_DNA"/>
</dbReference>
<keyword evidence="6" id="KW-0560">Oxidoreductase</keyword>
<dbReference type="PANTHER" id="PTHR24304:SF2">
    <property type="entry name" value="24-HYDROXYCHOLESTEROL 7-ALPHA-HYDROXYLASE"/>
    <property type="match status" value="1"/>
</dbReference>
<evidence type="ECO:0000256" key="2">
    <source>
        <dbReference type="ARBA" id="ARBA00010617"/>
    </source>
</evidence>
<evidence type="ECO:0000256" key="1">
    <source>
        <dbReference type="ARBA" id="ARBA00001971"/>
    </source>
</evidence>
<comment type="similarity">
    <text evidence="2">Belongs to the cytochrome P450 family.</text>
</comment>
<keyword evidence="5 7" id="KW-0408">Iron</keyword>
<dbReference type="PANTHER" id="PTHR24304">
    <property type="entry name" value="CYTOCHROME P450 FAMILY 7"/>
    <property type="match status" value="1"/>
</dbReference>
<protein>
    <submittedName>
        <fullName evidence="8">Cytochrome P450</fullName>
    </submittedName>
</protein>
<keyword evidence="4 7" id="KW-0479">Metal-binding</keyword>
<dbReference type="Proteomes" id="UP001175000">
    <property type="component" value="Unassembled WGS sequence"/>
</dbReference>
<dbReference type="AlphaFoldDB" id="A0AA39U2A1"/>
<accession>A0AA39U2A1</accession>
<evidence type="ECO:0000256" key="7">
    <source>
        <dbReference type="PIRSR" id="PIRSR602403-1"/>
    </source>
</evidence>
<dbReference type="Gene3D" id="1.10.630.10">
    <property type="entry name" value="Cytochrome P450"/>
    <property type="match status" value="1"/>
</dbReference>
<dbReference type="GO" id="GO:0005506">
    <property type="term" value="F:iron ion binding"/>
    <property type="evidence" value="ECO:0007669"/>
    <property type="project" value="InterPro"/>
</dbReference>
<dbReference type="GO" id="GO:0008395">
    <property type="term" value="F:steroid hydroxylase activity"/>
    <property type="evidence" value="ECO:0007669"/>
    <property type="project" value="TreeGrafter"/>
</dbReference>
<proteinExistence type="inferred from homology"/>
<evidence type="ECO:0000256" key="4">
    <source>
        <dbReference type="ARBA" id="ARBA00022723"/>
    </source>
</evidence>
<dbReference type="GO" id="GO:0016705">
    <property type="term" value="F:oxidoreductase activity, acting on paired donors, with incorporation or reduction of molecular oxygen"/>
    <property type="evidence" value="ECO:0007669"/>
    <property type="project" value="InterPro"/>
</dbReference>
<feature type="binding site" description="axial binding residue" evidence="7">
    <location>
        <position position="438"/>
    </location>
    <ligand>
        <name>heme</name>
        <dbReference type="ChEBI" id="CHEBI:30413"/>
    </ligand>
    <ligandPart>
        <name>Fe</name>
        <dbReference type="ChEBI" id="CHEBI:18248"/>
    </ligandPart>
</feature>
<keyword evidence="6" id="KW-0503">Monooxygenase</keyword>
<comment type="cofactor">
    <cofactor evidence="1 7">
        <name>heme</name>
        <dbReference type="ChEBI" id="CHEBI:30413"/>
    </cofactor>
</comment>
<dbReference type="Pfam" id="PF00067">
    <property type="entry name" value="p450"/>
    <property type="match status" value="1"/>
</dbReference>
<evidence type="ECO:0000256" key="6">
    <source>
        <dbReference type="ARBA" id="ARBA00023033"/>
    </source>
</evidence>
<evidence type="ECO:0000313" key="9">
    <source>
        <dbReference type="Proteomes" id="UP001175000"/>
    </source>
</evidence>
<dbReference type="GO" id="GO:0020037">
    <property type="term" value="F:heme binding"/>
    <property type="evidence" value="ECO:0007669"/>
    <property type="project" value="InterPro"/>
</dbReference>
<keyword evidence="9" id="KW-1185">Reference proteome</keyword>
<evidence type="ECO:0000313" key="8">
    <source>
        <dbReference type="EMBL" id="KAK0609450.1"/>
    </source>
</evidence>
<reference evidence="8" key="1">
    <citation type="submission" date="2023-06" db="EMBL/GenBank/DDBJ databases">
        <title>Genome-scale phylogeny and comparative genomics of the fungal order Sordariales.</title>
        <authorList>
            <consortium name="Lawrence Berkeley National Laboratory"/>
            <person name="Hensen N."/>
            <person name="Bonometti L."/>
            <person name="Westerberg I."/>
            <person name="Brannstrom I.O."/>
            <person name="Guillou S."/>
            <person name="Cros-Aarteil S."/>
            <person name="Calhoun S."/>
            <person name="Haridas S."/>
            <person name="Kuo A."/>
            <person name="Mondo S."/>
            <person name="Pangilinan J."/>
            <person name="Riley R."/>
            <person name="Labutti K."/>
            <person name="Andreopoulos B."/>
            <person name="Lipzen A."/>
            <person name="Chen C."/>
            <person name="Yanf M."/>
            <person name="Daum C."/>
            <person name="Ng V."/>
            <person name="Clum A."/>
            <person name="Steindorff A."/>
            <person name="Ohm R."/>
            <person name="Martin F."/>
            <person name="Silar P."/>
            <person name="Natvig D."/>
            <person name="Lalanne C."/>
            <person name="Gautier V."/>
            <person name="Ament-Velasquez S.L."/>
            <person name="Kruys A."/>
            <person name="Hutchinson M.I."/>
            <person name="Powell A.J."/>
            <person name="Barry K."/>
            <person name="Miller A.N."/>
            <person name="Grigoriev I.V."/>
            <person name="Debuchy R."/>
            <person name="Gladieux P."/>
            <person name="Thoren M.H."/>
            <person name="Johannesson H."/>
        </authorList>
    </citation>
    <scope>NUCLEOTIDE SEQUENCE</scope>
    <source>
        <strain evidence="8">CBS 606.72</strain>
    </source>
</reference>
<dbReference type="InterPro" id="IPR036396">
    <property type="entry name" value="Cyt_P450_sf"/>
</dbReference>
<dbReference type="SUPFAM" id="SSF48264">
    <property type="entry name" value="Cytochrome P450"/>
    <property type="match status" value="1"/>
</dbReference>
<gene>
    <name evidence="8" type="ORF">B0T14DRAFT_572143</name>
</gene>
<evidence type="ECO:0000256" key="3">
    <source>
        <dbReference type="ARBA" id="ARBA00022617"/>
    </source>
</evidence>
<organism evidence="8 9">
    <name type="scientific">Immersiella caudata</name>
    <dbReference type="NCBI Taxonomy" id="314043"/>
    <lineage>
        <taxon>Eukaryota</taxon>
        <taxon>Fungi</taxon>
        <taxon>Dikarya</taxon>
        <taxon>Ascomycota</taxon>
        <taxon>Pezizomycotina</taxon>
        <taxon>Sordariomycetes</taxon>
        <taxon>Sordariomycetidae</taxon>
        <taxon>Sordariales</taxon>
        <taxon>Lasiosphaeriaceae</taxon>
        <taxon>Immersiella</taxon>
    </lineage>
</organism>
<keyword evidence="3 7" id="KW-0349">Heme</keyword>
<dbReference type="InterPro" id="IPR001128">
    <property type="entry name" value="Cyt_P450"/>
</dbReference>
<comment type="caution">
    <text evidence="8">The sequence shown here is derived from an EMBL/GenBank/DDBJ whole genome shotgun (WGS) entry which is preliminary data.</text>
</comment>
<dbReference type="PRINTS" id="PR00465">
    <property type="entry name" value="EP450IV"/>
</dbReference>
<sequence>MEETIPFISNTVAVVRDPPAFWARTLKTMQRLKTEIVQFRLNFVPVYVVVGEQKVNVLFRLNTGFSTQRIHNLFSNAMFGPTDRDKARFAADVTGIENKPVPGSEHIEDRLWVTLHNVIPHEHLLRIKPSTDLANWFFDRFIARTTELFPLGKPTEMLIWDFLKYNQTETAGRALHGNLVFDMNPGYIDAMLKYDLSAVPVAFGPPRWVNPQPYIDREAFLNMTRRYMAKALPLFDSSSSAATSPDWDPTFGSPFTRSIIRWGLEASLDTQTIAGICGAQISIQNANSVPASAWCIMAALTVPDPELLPNLRSESLAAFSGLGKKTFDVQKLVSSPWLQAIYTEVLRLRAIHSVIRDCDKDTVLDRTNIPKGAMVYAPMPIAHNNPIWGVEGHPPEDFWPRRHLTAAVAPDGTKTWEFAVGSSRSGYFFPYGGGLTMCPGRNFAKQEIIGTLVIFLMQFEVEVVGWVMHDGVTVSERPAEGGVGMVVCQPDRELKVKVTRRW</sequence>
<dbReference type="InterPro" id="IPR050529">
    <property type="entry name" value="CYP450_sterol_14alpha_dmase"/>
</dbReference>
<name>A0AA39U2A1_9PEZI</name>